<dbReference type="OrthoDB" id="1393670at2759"/>
<dbReference type="PANTHER" id="PTHR44252:SF3">
    <property type="entry name" value="D-ERYTHRULOSE REDUCTASE-RELATED"/>
    <property type="match status" value="1"/>
</dbReference>
<organism evidence="3 4">
    <name type="scientific">Allacma fusca</name>
    <dbReference type="NCBI Taxonomy" id="39272"/>
    <lineage>
        <taxon>Eukaryota</taxon>
        <taxon>Metazoa</taxon>
        <taxon>Ecdysozoa</taxon>
        <taxon>Arthropoda</taxon>
        <taxon>Hexapoda</taxon>
        <taxon>Collembola</taxon>
        <taxon>Symphypleona</taxon>
        <taxon>Sminthuridae</taxon>
        <taxon>Allacma</taxon>
    </lineage>
</organism>
<reference evidence="3" key="1">
    <citation type="submission" date="2021-06" db="EMBL/GenBank/DDBJ databases">
        <authorList>
            <person name="Hodson N. C."/>
            <person name="Mongue J. A."/>
            <person name="Jaron S. K."/>
        </authorList>
    </citation>
    <scope>NUCLEOTIDE SEQUENCE</scope>
</reference>
<dbReference type="GO" id="GO:0050038">
    <property type="term" value="F:L-xylulose reductase (NADPH) activity"/>
    <property type="evidence" value="ECO:0007669"/>
    <property type="project" value="TreeGrafter"/>
</dbReference>
<proteinExistence type="inferred from homology"/>
<dbReference type="InterPro" id="IPR051737">
    <property type="entry name" value="L-xylulose/Carbonyl_redctase"/>
</dbReference>
<keyword evidence="2" id="KW-0521">NADP</keyword>
<dbReference type="GO" id="GO:0006006">
    <property type="term" value="P:glucose metabolic process"/>
    <property type="evidence" value="ECO:0007669"/>
    <property type="project" value="TreeGrafter"/>
</dbReference>
<dbReference type="GO" id="GO:0004090">
    <property type="term" value="F:carbonyl reductase (NADPH) activity"/>
    <property type="evidence" value="ECO:0007669"/>
    <property type="project" value="TreeGrafter"/>
</dbReference>
<dbReference type="GO" id="GO:0005997">
    <property type="term" value="P:xylulose metabolic process"/>
    <property type="evidence" value="ECO:0007669"/>
    <property type="project" value="TreeGrafter"/>
</dbReference>
<dbReference type="FunFam" id="3.40.50.720:FF:000084">
    <property type="entry name" value="Short-chain dehydrogenase reductase"/>
    <property type="match status" value="1"/>
</dbReference>
<accession>A0A8J2LAY6</accession>
<evidence type="ECO:0000313" key="3">
    <source>
        <dbReference type="EMBL" id="CAG7819244.1"/>
    </source>
</evidence>
<gene>
    <name evidence="3" type="ORF">AFUS01_LOCUS29706</name>
</gene>
<dbReference type="Proteomes" id="UP000708208">
    <property type="component" value="Unassembled WGS sequence"/>
</dbReference>
<dbReference type="InterPro" id="IPR002347">
    <property type="entry name" value="SDR_fam"/>
</dbReference>
<dbReference type="EMBL" id="CAJVCH010443770">
    <property type="protein sequence ID" value="CAG7819244.1"/>
    <property type="molecule type" value="Genomic_DNA"/>
</dbReference>
<evidence type="ECO:0000256" key="1">
    <source>
        <dbReference type="ARBA" id="ARBA00006484"/>
    </source>
</evidence>
<dbReference type="PANTHER" id="PTHR44252">
    <property type="entry name" value="D-ERYTHRULOSE REDUCTASE"/>
    <property type="match status" value="1"/>
</dbReference>
<keyword evidence="4" id="KW-1185">Reference proteome</keyword>
<comment type="caution">
    <text evidence="3">The sequence shown here is derived from an EMBL/GenBank/DDBJ whole genome shotgun (WGS) entry which is preliminary data.</text>
</comment>
<name>A0A8J2LAY6_9HEXA</name>
<comment type="similarity">
    <text evidence="1">Belongs to the short-chain dehydrogenases/reductases (SDR) family.</text>
</comment>
<evidence type="ECO:0008006" key="5">
    <source>
        <dbReference type="Google" id="ProtNLM"/>
    </source>
</evidence>
<evidence type="ECO:0000256" key="2">
    <source>
        <dbReference type="ARBA" id="ARBA00022857"/>
    </source>
</evidence>
<dbReference type="AlphaFoldDB" id="A0A8J2LAY6"/>
<protein>
    <recommendedName>
        <fullName evidence="5">L-xylulose reductase</fullName>
    </recommendedName>
</protein>
<sequence>MSCESSFKGKSVIVTGAGRGIGRGIAVKLHELGANVYAVSKNPDNLTTLKTDRPNTHPVAVDLSNWEATREAVEKLPVVDYLVNNAGILIGGNFLDVLPQDFDAVCNVNLKAVINISQVVAKKMIAAEKPGSIVNVSSVAGLKAIPEACTYSTLKAGLDHLTKIMAIELAPFKIRVNSVNPGAVLTDMLASSLEQSTPQYDGTSMLDDFNARIPAIQKIIEIDEIVATTLFLLSDAAPMITGSSVALDGGYCIG</sequence>
<dbReference type="Pfam" id="PF00106">
    <property type="entry name" value="adh_short"/>
    <property type="match status" value="1"/>
</dbReference>
<evidence type="ECO:0000313" key="4">
    <source>
        <dbReference type="Proteomes" id="UP000708208"/>
    </source>
</evidence>